<feature type="binding site" evidence="8">
    <location>
        <position position="166"/>
    </location>
    <ligand>
        <name>ATP</name>
        <dbReference type="ChEBI" id="CHEBI:30616"/>
    </ligand>
</feature>
<dbReference type="NCBIfam" id="NF010587">
    <property type="entry name" value="PRK13980.1"/>
    <property type="match status" value="1"/>
</dbReference>
<comment type="catalytic activity">
    <reaction evidence="8 10">
        <text>deamido-NAD(+) + NH4(+) + ATP = AMP + diphosphate + NAD(+) + H(+)</text>
        <dbReference type="Rhea" id="RHEA:21188"/>
        <dbReference type="ChEBI" id="CHEBI:15378"/>
        <dbReference type="ChEBI" id="CHEBI:28938"/>
        <dbReference type="ChEBI" id="CHEBI:30616"/>
        <dbReference type="ChEBI" id="CHEBI:33019"/>
        <dbReference type="ChEBI" id="CHEBI:57540"/>
        <dbReference type="ChEBI" id="CHEBI:58437"/>
        <dbReference type="ChEBI" id="CHEBI:456215"/>
        <dbReference type="EC" id="6.3.1.5"/>
    </reaction>
</comment>
<dbReference type="UniPathway" id="UPA00253">
    <property type="reaction ID" value="UER00333"/>
</dbReference>
<dbReference type="SUPFAM" id="SSF52402">
    <property type="entry name" value="Adenine nucleotide alpha hydrolases-like"/>
    <property type="match status" value="1"/>
</dbReference>
<keyword evidence="5 8" id="KW-0067">ATP-binding</keyword>
<comment type="function">
    <text evidence="8">Catalyzes the ATP-dependent amidation of deamido-NAD to form NAD. Uses ammonia as a nitrogen source.</text>
</comment>
<evidence type="ECO:0000256" key="2">
    <source>
        <dbReference type="ARBA" id="ARBA00022598"/>
    </source>
</evidence>
<dbReference type="PANTHER" id="PTHR23090">
    <property type="entry name" value="NH 3 /GLUTAMINE-DEPENDENT NAD + SYNTHETASE"/>
    <property type="match status" value="1"/>
</dbReference>
<evidence type="ECO:0000256" key="3">
    <source>
        <dbReference type="ARBA" id="ARBA00022723"/>
    </source>
</evidence>
<comment type="subunit">
    <text evidence="8">Homodimer.</text>
</comment>
<evidence type="ECO:0000256" key="10">
    <source>
        <dbReference type="RuleBase" id="RU003812"/>
    </source>
</evidence>
<dbReference type="InterPro" id="IPR022926">
    <property type="entry name" value="NH(3)-dep_NAD(+)_synth"/>
</dbReference>
<keyword evidence="6 8" id="KW-0460">Magnesium</keyword>
<name>A0A1G6KXT2_9BACT</name>
<feature type="domain" description="NAD/GMP synthase" evidence="11">
    <location>
        <begin position="16"/>
        <end position="252"/>
    </location>
</feature>
<dbReference type="GO" id="GO:0005737">
    <property type="term" value="C:cytoplasm"/>
    <property type="evidence" value="ECO:0007669"/>
    <property type="project" value="InterPro"/>
</dbReference>
<feature type="binding site" description="in other chain" evidence="8">
    <location>
        <position position="117"/>
    </location>
    <ligand>
        <name>deamido-NAD(+)</name>
        <dbReference type="ChEBI" id="CHEBI:58437"/>
        <note>ligand shared between two neighboring subunits</note>
    </ligand>
</feature>
<dbReference type="GO" id="GO:0046872">
    <property type="term" value="F:metal ion binding"/>
    <property type="evidence" value="ECO:0007669"/>
    <property type="project" value="UniProtKB-KW"/>
</dbReference>
<evidence type="ECO:0000259" key="11">
    <source>
        <dbReference type="Pfam" id="PF02540"/>
    </source>
</evidence>
<evidence type="ECO:0000256" key="1">
    <source>
        <dbReference type="ARBA" id="ARBA00005859"/>
    </source>
</evidence>
<evidence type="ECO:0000256" key="6">
    <source>
        <dbReference type="ARBA" id="ARBA00022842"/>
    </source>
</evidence>
<dbReference type="PANTHER" id="PTHR23090:SF9">
    <property type="entry name" value="GLUTAMINE-DEPENDENT NAD(+) SYNTHETASE"/>
    <property type="match status" value="1"/>
</dbReference>
<dbReference type="Gene3D" id="3.40.50.620">
    <property type="entry name" value="HUPs"/>
    <property type="match status" value="1"/>
</dbReference>
<dbReference type="GO" id="GO:0008795">
    <property type="term" value="F:NAD+ synthase activity"/>
    <property type="evidence" value="ECO:0007669"/>
    <property type="project" value="UniProtKB-UniRule"/>
</dbReference>
<comment type="similarity">
    <text evidence="1 8 9">Belongs to the NAD synthetase family.</text>
</comment>
<evidence type="ECO:0000256" key="5">
    <source>
        <dbReference type="ARBA" id="ARBA00022840"/>
    </source>
</evidence>
<dbReference type="NCBIfam" id="TIGR00552">
    <property type="entry name" value="nadE"/>
    <property type="match status" value="1"/>
</dbReference>
<evidence type="ECO:0000256" key="7">
    <source>
        <dbReference type="ARBA" id="ARBA00023027"/>
    </source>
</evidence>
<comment type="caution">
    <text evidence="8">Lacks conserved residue(s) required for the propagation of feature annotation.</text>
</comment>
<feature type="binding site" evidence="8">
    <location>
        <position position="43"/>
    </location>
    <ligand>
        <name>Mg(2+)</name>
        <dbReference type="ChEBI" id="CHEBI:18420"/>
    </ligand>
</feature>
<dbReference type="InterPro" id="IPR022310">
    <property type="entry name" value="NAD/GMP_synthase"/>
</dbReference>
<dbReference type="EMBL" id="FMYU01000004">
    <property type="protein sequence ID" value="SDC35285.1"/>
    <property type="molecule type" value="Genomic_DNA"/>
</dbReference>
<dbReference type="InterPro" id="IPR003694">
    <property type="entry name" value="NAD_synthase"/>
</dbReference>
<dbReference type="GO" id="GO:0005524">
    <property type="term" value="F:ATP binding"/>
    <property type="evidence" value="ECO:0007669"/>
    <property type="project" value="UniProtKB-UniRule"/>
</dbReference>
<evidence type="ECO:0000256" key="9">
    <source>
        <dbReference type="RuleBase" id="RU003811"/>
    </source>
</evidence>
<keyword evidence="7 8" id="KW-0520">NAD</keyword>
<accession>A0A1G6KXT2</accession>
<dbReference type="FunFam" id="3.40.50.620:FF:000106">
    <property type="entry name" value="Glutamine-dependent NAD(+) synthetase"/>
    <property type="match status" value="1"/>
</dbReference>
<feature type="binding site" evidence="8">
    <location>
        <position position="142"/>
    </location>
    <ligand>
        <name>Mg(2+)</name>
        <dbReference type="ChEBI" id="CHEBI:18420"/>
    </ligand>
</feature>
<organism evidence="12 13">
    <name type="scientific">Desulfurella multipotens</name>
    <dbReference type="NCBI Taxonomy" id="79269"/>
    <lineage>
        <taxon>Bacteria</taxon>
        <taxon>Pseudomonadati</taxon>
        <taxon>Campylobacterota</taxon>
        <taxon>Desulfurellia</taxon>
        <taxon>Desulfurellales</taxon>
        <taxon>Desulfurellaceae</taxon>
        <taxon>Desulfurella</taxon>
    </lineage>
</organism>
<sequence length="275" mass="31398">MDPYKVLGFDEPKIADYLIEFLRDEIYKVGFEKAVIGLSGGIDSGLVAYLLKEALGKENVYAIILPYKTSSAESVDDAFKIINELGINYKKIDITKMADSYIENNFDKVRIGNILARLRMIVLFDQSYETNALVVGTSNKTELLLGYGTWYGDMASSLNPIGDLYKTQVRILSKYMGVPQSIIDKKPTADLWVGQSDEEELGFSYDEADLILYHLFDKRLSIDEVINLGFSKNIVNGIFERVRKNQFKRLPPIIAKVSRRSINWDFRFLRDWGQI</sequence>
<reference evidence="13" key="1">
    <citation type="submission" date="2016-10" db="EMBL/GenBank/DDBJ databases">
        <authorList>
            <person name="Varghese N."/>
            <person name="Submissions S."/>
        </authorList>
    </citation>
    <scope>NUCLEOTIDE SEQUENCE [LARGE SCALE GENOMIC DNA]</scope>
    <source>
        <strain evidence="13">DSM 8415</strain>
    </source>
</reference>
<dbReference type="OrthoDB" id="9799210at2"/>
<keyword evidence="13" id="KW-1185">Reference proteome</keyword>
<dbReference type="CDD" id="cd00553">
    <property type="entry name" value="NAD_synthase"/>
    <property type="match status" value="1"/>
</dbReference>
<dbReference type="GO" id="GO:0003952">
    <property type="term" value="F:NAD+ synthase (glutamine-hydrolyzing) activity"/>
    <property type="evidence" value="ECO:0007669"/>
    <property type="project" value="InterPro"/>
</dbReference>
<feature type="binding site" evidence="8">
    <location>
        <begin position="37"/>
        <end position="44"/>
    </location>
    <ligand>
        <name>ATP</name>
        <dbReference type="ChEBI" id="CHEBI:30616"/>
    </ligand>
</feature>
<keyword evidence="2 8" id="KW-0436">Ligase</keyword>
<evidence type="ECO:0000313" key="13">
    <source>
        <dbReference type="Proteomes" id="UP000199411"/>
    </source>
</evidence>
<comment type="pathway">
    <text evidence="8">Cofactor biosynthesis; NAD(+) biosynthesis; NAD(+) from deamido-NAD(+) (ammonia route): step 1/1.</text>
</comment>
<protein>
    <recommendedName>
        <fullName evidence="8 10">NH(3)-dependent NAD(+) synthetase</fullName>
        <ecNumber evidence="8 10">6.3.1.5</ecNumber>
    </recommendedName>
</protein>
<dbReference type="HAMAP" id="MF_00193">
    <property type="entry name" value="NadE_ammonia_dep"/>
    <property type="match status" value="1"/>
</dbReference>
<evidence type="ECO:0000256" key="4">
    <source>
        <dbReference type="ARBA" id="ARBA00022741"/>
    </source>
</evidence>
<feature type="binding site" evidence="8">
    <location>
        <position position="188"/>
    </location>
    <ligand>
        <name>ATP</name>
        <dbReference type="ChEBI" id="CHEBI:30616"/>
    </ligand>
</feature>
<dbReference type="GO" id="GO:0004359">
    <property type="term" value="F:glutaminase activity"/>
    <property type="evidence" value="ECO:0007669"/>
    <property type="project" value="InterPro"/>
</dbReference>
<dbReference type="EC" id="6.3.1.5" evidence="8 10"/>
<dbReference type="Proteomes" id="UP000199411">
    <property type="component" value="Unassembled WGS sequence"/>
</dbReference>
<dbReference type="RefSeq" id="WP_092128174.1">
    <property type="nucleotide sequence ID" value="NZ_FMYU01000004.1"/>
</dbReference>
<keyword evidence="4 8" id="KW-0547">Nucleotide-binding</keyword>
<proteinExistence type="inferred from homology"/>
<gene>
    <name evidence="8" type="primary">nadE</name>
    <name evidence="12" type="ORF">SAMN05660835_00709</name>
</gene>
<evidence type="ECO:0000256" key="8">
    <source>
        <dbReference type="HAMAP-Rule" id="MF_00193"/>
    </source>
</evidence>
<dbReference type="Pfam" id="PF02540">
    <property type="entry name" value="NAD_synthase"/>
    <property type="match status" value="1"/>
</dbReference>
<dbReference type="InterPro" id="IPR014729">
    <property type="entry name" value="Rossmann-like_a/b/a_fold"/>
</dbReference>
<dbReference type="GO" id="GO:0009435">
    <property type="term" value="P:NAD+ biosynthetic process"/>
    <property type="evidence" value="ECO:0007669"/>
    <property type="project" value="UniProtKB-UniRule"/>
</dbReference>
<evidence type="ECO:0000313" key="12">
    <source>
        <dbReference type="EMBL" id="SDC35285.1"/>
    </source>
</evidence>
<feature type="binding site" evidence="8">
    <location>
        <position position="137"/>
    </location>
    <ligand>
        <name>ATP</name>
        <dbReference type="ChEBI" id="CHEBI:30616"/>
    </ligand>
</feature>
<dbReference type="AlphaFoldDB" id="A0A1G6KXT2"/>
<keyword evidence="3 8" id="KW-0479">Metal-binding</keyword>